<organism evidence="1 2">
    <name type="scientific">Antrihabitans cavernicola</name>
    <dbReference type="NCBI Taxonomy" id="2495913"/>
    <lineage>
        <taxon>Bacteria</taxon>
        <taxon>Bacillati</taxon>
        <taxon>Actinomycetota</taxon>
        <taxon>Actinomycetes</taxon>
        <taxon>Mycobacteriales</taxon>
        <taxon>Nocardiaceae</taxon>
        <taxon>Antrihabitans</taxon>
    </lineage>
</organism>
<dbReference type="Gene3D" id="6.10.140.2080">
    <property type="match status" value="1"/>
</dbReference>
<protein>
    <submittedName>
        <fullName evidence="1">DUF3349 domain-containing protein</fullName>
    </submittedName>
</protein>
<accession>A0A5A7SEV7</accession>
<sequence>MSETTSTSFLSSVLGWLRSGYPDNVPPKDYFPLLALLKKSLTEDEAKAVIAQLAESHVVPVNPVDIEAAIAKVSDEPPSDDDVRQVAARLAAAGWPLTGFHGSNN</sequence>
<dbReference type="Pfam" id="PF11829">
    <property type="entry name" value="DUF3349"/>
    <property type="match status" value="1"/>
</dbReference>
<comment type="caution">
    <text evidence="1">The sequence shown here is derived from an EMBL/GenBank/DDBJ whole genome shotgun (WGS) entry which is preliminary data.</text>
</comment>
<dbReference type="EMBL" id="VLNY01000002">
    <property type="protein sequence ID" value="KAA0024114.1"/>
    <property type="molecule type" value="Genomic_DNA"/>
</dbReference>
<evidence type="ECO:0000313" key="2">
    <source>
        <dbReference type="Proteomes" id="UP000322244"/>
    </source>
</evidence>
<name>A0A5A7SEV7_9NOCA</name>
<reference evidence="1 2" key="1">
    <citation type="submission" date="2019-07" db="EMBL/GenBank/DDBJ databases">
        <title>Rhodococcus cavernicolus sp. nov., isolated from a cave.</title>
        <authorList>
            <person name="Lee S.D."/>
        </authorList>
    </citation>
    <scope>NUCLEOTIDE SEQUENCE [LARGE SCALE GENOMIC DNA]</scope>
    <source>
        <strain evidence="1 2">C1-24</strain>
    </source>
</reference>
<proteinExistence type="predicted"/>
<keyword evidence="2" id="KW-1185">Reference proteome</keyword>
<dbReference type="OrthoDB" id="4350726at2"/>
<dbReference type="Proteomes" id="UP000322244">
    <property type="component" value="Unassembled WGS sequence"/>
</dbReference>
<dbReference type="InterPro" id="IPR021784">
    <property type="entry name" value="DUF3349"/>
</dbReference>
<gene>
    <name evidence="1" type="ORF">FOY51_06040</name>
</gene>
<dbReference type="RefSeq" id="WP_149429274.1">
    <property type="nucleotide sequence ID" value="NZ_VLNY01000002.1"/>
</dbReference>
<evidence type="ECO:0000313" key="1">
    <source>
        <dbReference type="EMBL" id="KAA0024114.1"/>
    </source>
</evidence>
<dbReference type="Gene3D" id="1.10.10.2390">
    <property type="match status" value="1"/>
</dbReference>
<dbReference type="AlphaFoldDB" id="A0A5A7SEV7"/>